<sequence length="66" mass="7192">MHSSLVCKCYKHKILETCTSSAANQRTKFDTSPANPNNGSTLATRRGSVCCLGSRQLEGLEHLILL</sequence>
<evidence type="ECO:0000313" key="2">
    <source>
        <dbReference type="Proteomes" id="UP000237105"/>
    </source>
</evidence>
<gene>
    <name evidence="1" type="ORF">PanWU01x14_351700</name>
</gene>
<keyword evidence="2" id="KW-1185">Reference proteome</keyword>
<dbReference type="AlphaFoldDB" id="A0A2P5AAJ7"/>
<dbReference type="Proteomes" id="UP000237105">
    <property type="component" value="Unassembled WGS sequence"/>
</dbReference>
<dbReference type="EMBL" id="JXTB01000718">
    <property type="protein sequence ID" value="PON33569.1"/>
    <property type="molecule type" value="Genomic_DNA"/>
</dbReference>
<evidence type="ECO:0000313" key="1">
    <source>
        <dbReference type="EMBL" id="PON33569.1"/>
    </source>
</evidence>
<protein>
    <submittedName>
        <fullName evidence="1">Uncharacterized protein</fullName>
    </submittedName>
</protein>
<name>A0A2P5AAJ7_PARAD</name>
<organism evidence="1 2">
    <name type="scientific">Parasponia andersonii</name>
    <name type="common">Sponia andersonii</name>
    <dbReference type="NCBI Taxonomy" id="3476"/>
    <lineage>
        <taxon>Eukaryota</taxon>
        <taxon>Viridiplantae</taxon>
        <taxon>Streptophyta</taxon>
        <taxon>Embryophyta</taxon>
        <taxon>Tracheophyta</taxon>
        <taxon>Spermatophyta</taxon>
        <taxon>Magnoliopsida</taxon>
        <taxon>eudicotyledons</taxon>
        <taxon>Gunneridae</taxon>
        <taxon>Pentapetalae</taxon>
        <taxon>rosids</taxon>
        <taxon>fabids</taxon>
        <taxon>Rosales</taxon>
        <taxon>Cannabaceae</taxon>
        <taxon>Parasponia</taxon>
    </lineage>
</organism>
<comment type="caution">
    <text evidence="1">The sequence shown here is derived from an EMBL/GenBank/DDBJ whole genome shotgun (WGS) entry which is preliminary data.</text>
</comment>
<accession>A0A2P5AAJ7</accession>
<reference evidence="2" key="1">
    <citation type="submission" date="2016-06" db="EMBL/GenBank/DDBJ databases">
        <title>Parallel loss of symbiosis genes in relatives of nitrogen-fixing non-legume Parasponia.</title>
        <authorList>
            <person name="Van Velzen R."/>
            <person name="Holmer R."/>
            <person name="Bu F."/>
            <person name="Rutten L."/>
            <person name="Van Zeijl A."/>
            <person name="Liu W."/>
            <person name="Santuari L."/>
            <person name="Cao Q."/>
            <person name="Sharma T."/>
            <person name="Shen D."/>
            <person name="Roswanjaya Y."/>
            <person name="Wardhani T."/>
            <person name="Kalhor M.S."/>
            <person name="Jansen J."/>
            <person name="Van den Hoogen J."/>
            <person name="Gungor B."/>
            <person name="Hartog M."/>
            <person name="Hontelez J."/>
            <person name="Verver J."/>
            <person name="Yang W.-C."/>
            <person name="Schijlen E."/>
            <person name="Repin R."/>
            <person name="Schilthuizen M."/>
            <person name="Schranz E."/>
            <person name="Heidstra R."/>
            <person name="Miyata K."/>
            <person name="Fedorova E."/>
            <person name="Kohlen W."/>
            <person name="Bisseling T."/>
            <person name="Smit S."/>
            <person name="Geurts R."/>
        </authorList>
    </citation>
    <scope>NUCLEOTIDE SEQUENCE [LARGE SCALE GENOMIC DNA]</scope>
    <source>
        <strain evidence="2">cv. WU1-14</strain>
    </source>
</reference>
<proteinExistence type="predicted"/>